<dbReference type="AlphaFoldDB" id="A0A1V9X951"/>
<keyword evidence="2" id="KW-1185">Reference proteome</keyword>
<sequence>MPEVLHTVQFQLFMGVHGDPDNYFAGGVATSGNSLRIDRMLADGVRGALDLIKTALPGDISPNREVSNEYYLLEGSYRGDTWEQQRCQPQQRNAPLTSCVKLKYDNDANARHLRQAILNYIDSFDLTSSPEFSPVHCGGVSPMTPVQPTVSSGPELDEERYFMDTFPKPAAPVGTSQPLSPGRLQQLSDQLQLRLAFNQGRQTSSFVSGAASSGIFRTISPTTPPLPCNPLVQALLDLITIILEGSGHGTSKLSALLSRLENLMGSFAEEWLSDKVEEAFSSHNCATMLHKLHLVISGLAQGGNISPTERSQEEARQALRLLMPSWAFTYIPVLDHFIDTVLESLSQERFNRALVYKLVDALLDLLASIDSIEEWTSTHR</sequence>
<dbReference type="InParanoid" id="A0A1V9X951"/>
<protein>
    <submittedName>
        <fullName evidence="1">Sorting nexin-19-like</fullName>
    </submittedName>
</protein>
<evidence type="ECO:0000313" key="2">
    <source>
        <dbReference type="Proteomes" id="UP000192247"/>
    </source>
</evidence>
<proteinExistence type="predicted"/>
<evidence type="ECO:0000313" key="1">
    <source>
        <dbReference type="EMBL" id="OQR70075.1"/>
    </source>
</evidence>
<reference evidence="1 2" key="1">
    <citation type="journal article" date="2017" name="Gigascience">
        <title>Draft genome of the honey bee ectoparasitic mite, Tropilaelaps mercedesae, is shaped by the parasitic life history.</title>
        <authorList>
            <person name="Dong X."/>
            <person name="Armstrong S.D."/>
            <person name="Xia D."/>
            <person name="Makepeace B.L."/>
            <person name="Darby A.C."/>
            <person name="Kadowaki T."/>
        </authorList>
    </citation>
    <scope>NUCLEOTIDE SEQUENCE [LARGE SCALE GENOMIC DNA]</scope>
    <source>
        <strain evidence="1">Wuxi-XJTLU</strain>
    </source>
</reference>
<organism evidence="1 2">
    <name type="scientific">Tropilaelaps mercedesae</name>
    <dbReference type="NCBI Taxonomy" id="418985"/>
    <lineage>
        <taxon>Eukaryota</taxon>
        <taxon>Metazoa</taxon>
        <taxon>Ecdysozoa</taxon>
        <taxon>Arthropoda</taxon>
        <taxon>Chelicerata</taxon>
        <taxon>Arachnida</taxon>
        <taxon>Acari</taxon>
        <taxon>Parasitiformes</taxon>
        <taxon>Mesostigmata</taxon>
        <taxon>Gamasina</taxon>
        <taxon>Dermanyssoidea</taxon>
        <taxon>Laelapidae</taxon>
        <taxon>Tropilaelaps</taxon>
    </lineage>
</organism>
<comment type="caution">
    <text evidence="1">The sequence shown here is derived from an EMBL/GenBank/DDBJ whole genome shotgun (WGS) entry which is preliminary data.</text>
</comment>
<gene>
    <name evidence="1" type="ORF">BIW11_11870</name>
</gene>
<dbReference type="OrthoDB" id="5582218at2759"/>
<dbReference type="EMBL" id="MNPL01018606">
    <property type="protein sequence ID" value="OQR70075.1"/>
    <property type="molecule type" value="Genomic_DNA"/>
</dbReference>
<dbReference type="Proteomes" id="UP000192247">
    <property type="component" value="Unassembled WGS sequence"/>
</dbReference>
<accession>A0A1V9X951</accession>
<name>A0A1V9X951_9ACAR</name>